<protein>
    <recommendedName>
        <fullName evidence="2">Transcription regulator Rua1 C-terminal domain-containing protein</fullName>
    </recommendedName>
</protein>
<dbReference type="InterPro" id="IPR028012">
    <property type="entry name" value="Rua1_C"/>
</dbReference>
<feature type="compositionally biased region" description="Polar residues" evidence="1">
    <location>
        <begin position="185"/>
        <end position="202"/>
    </location>
</feature>
<evidence type="ECO:0000313" key="3">
    <source>
        <dbReference type="EMBL" id="KGK38261.1"/>
    </source>
</evidence>
<evidence type="ECO:0000256" key="1">
    <source>
        <dbReference type="SAM" id="MobiDB-lite"/>
    </source>
</evidence>
<evidence type="ECO:0000259" key="2">
    <source>
        <dbReference type="Pfam" id="PF14616"/>
    </source>
</evidence>
<dbReference type="EMBL" id="JQFK01000022">
    <property type="protein sequence ID" value="KGK38261.1"/>
    <property type="molecule type" value="Genomic_DNA"/>
</dbReference>
<dbReference type="HOGENOM" id="CLU_852751_0_0_1"/>
<gene>
    <name evidence="3" type="ORF">JL09_g2570</name>
</gene>
<feature type="region of interest" description="Disordered" evidence="1">
    <location>
        <begin position="185"/>
        <end position="205"/>
    </location>
</feature>
<feature type="domain" description="Transcription regulator Rua1 C-terminal" evidence="2">
    <location>
        <begin position="81"/>
        <end position="158"/>
    </location>
</feature>
<sequence>MNPLELSGIPTSFKPPPVPYFLCEYCQKISDTCYFCLNQTSNFERKLYQFQLYNEPNNLPIEEVVKHCDKSFIYEENIDNADKIYEPYITRCKVEDEYDVEGKRKKKDHPGFCKYCIIEGAQWDSNFYERNNSRYRGHMINTHGIHPNGTRCKLPETGGFISASTCAKVKPPGLFEKLTVDSNRNSKTWSSRSDGSLNNTPKISKRENGILPTFRAENTKFTGKYYRKLNKIQEGIKTLLSKAQQFDKGKIEHDKEDKLINNKDNNTNFNNANSDHNNDYNNHNTDETKINCVVIIDIHMSKHNLSKPLQKKKELIQKPSKLLRCL</sequence>
<dbReference type="Pfam" id="PF14616">
    <property type="entry name" value="Rua1_C"/>
    <property type="match status" value="1"/>
</dbReference>
<comment type="caution">
    <text evidence="3">The sequence shown here is derived from an EMBL/GenBank/DDBJ whole genome shotgun (WGS) entry which is preliminary data.</text>
</comment>
<organism evidence="3 4">
    <name type="scientific">Pichia kudriavzevii</name>
    <name type="common">Yeast</name>
    <name type="synonym">Issatchenkia orientalis</name>
    <dbReference type="NCBI Taxonomy" id="4909"/>
    <lineage>
        <taxon>Eukaryota</taxon>
        <taxon>Fungi</taxon>
        <taxon>Dikarya</taxon>
        <taxon>Ascomycota</taxon>
        <taxon>Saccharomycotina</taxon>
        <taxon>Pichiomycetes</taxon>
        <taxon>Pichiales</taxon>
        <taxon>Pichiaceae</taxon>
        <taxon>Pichia</taxon>
    </lineage>
</organism>
<proteinExistence type="predicted"/>
<dbReference type="Proteomes" id="UP000029867">
    <property type="component" value="Unassembled WGS sequence"/>
</dbReference>
<name>A0A099P2G3_PICKU</name>
<evidence type="ECO:0000313" key="4">
    <source>
        <dbReference type="Proteomes" id="UP000029867"/>
    </source>
</evidence>
<dbReference type="VEuPathDB" id="FungiDB:C5L36_0D01150"/>
<accession>A0A099P2G3</accession>
<dbReference type="AlphaFoldDB" id="A0A099P2G3"/>
<reference evidence="4" key="1">
    <citation type="journal article" date="2014" name="Microb. Cell Fact.">
        <title>Exploiting Issatchenkia orientalis SD108 for succinic acid production.</title>
        <authorList>
            <person name="Xiao H."/>
            <person name="Shao Z."/>
            <person name="Jiang Y."/>
            <person name="Dole S."/>
            <person name="Zhao H."/>
        </authorList>
    </citation>
    <scope>NUCLEOTIDE SEQUENCE [LARGE SCALE GENOMIC DNA]</scope>
    <source>
        <strain evidence="4">SD108</strain>
    </source>
</reference>